<proteinExistence type="predicted"/>
<comment type="caution">
    <text evidence="2">The sequence shown here is derived from an EMBL/GenBank/DDBJ whole genome shotgun (WGS) entry which is preliminary data.</text>
</comment>
<keyword evidence="1" id="KW-0732">Signal</keyword>
<dbReference type="Proteomes" id="UP000216339">
    <property type="component" value="Unassembled WGS sequence"/>
</dbReference>
<evidence type="ECO:0000256" key="1">
    <source>
        <dbReference type="SAM" id="SignalP"/>
    </source>
</evidence>
<accession>A0A271J480</accession>
<dbReference type="OrthoDB" id="9808260at2"/>
<protein>
    <recommendedName>
        <fullName evidence="4">Capsule assembly Wzi family protein</fullName>
    </recommendedName>
</protein>
<name>A0A271J480_9BACT</name>
<dbReference type="EMBL" id="MQWD01000001">
    <property type="protein sequence ID" value="PAP78160.1"/>
    <property type="molecule type" value="Genomic_DNA"/>
</dbReference>
<evidence type="ECO:0000313" key="3">
    <source>
        <dbReference type="Proteomes" id="UP000216339"/>
    </source>
</evidence>
<reference evidence="2 3" key="1">
    <citation type="submission" date="2016-11" db="EMBL/GenBank/DDBJ databases">
        <title>Study of marine rhodopsin-containing bacteria.</title>
        <authorList>
            <person name="Yoshizawa S."/>
            <person name="Kumagai Y."/>
            <person name="Kogure K."/>
        </authorList>
    </citation>
    <scope>NUCLEOTIDE SEQUENCE [LARGE SCALE GENOMIC DNA]</scope>
    <source>
        <strain evidence="2 3">SAORIC-28</strain>
    </source>
</reference>
<dbReference type="AlphaFoldDB" id="A0A271J480"/>
<feature type="signal peptide" evidence="1">
    <location>
        <begin position="1"/>
        <end position="19"/>
    </location>
</feature>
<organism evidence="2 3">
    <name type="scientific">Rubrivirga marina</name>
    <dbReference type="NCBI Taxonomy" id="1196024"/>
    <lineage>
        <taxon>Bacteria</taxon>
        <taxon>Pseudomonadati</taxon>
        <taxon>Rhodothermota</taxon>
        <taxon>Rhodothermia</taxon>
        <taxon>Rhodothermales</taxon>
        <taxon>Rubricoccaceae</taxon>
        <taxon>Rubrivirga</taxon>
    </lineage>
</organism>
<dbReference type="RefSeq" id="WP_095511839.1">
    <property type="nucleotide sequence ID" value="NZ_MQWD01000001.1"/>
</dbReference>
<evidence type="ECO:0000313" key="2">
    <source>
        <dbReference type="EMBL" id="PAP78160.1"/>
    </source>
</evidence>
<evidence type="ECO:0008006" key="4">
    <source>
        <dbReference type="Google" id="ProtNLM"/>
    </source>
</evidence>
<sequence length="552" mass="60652">MARRLFLFALLLLPGSALAQREGLLQIGSPLSDLIRRQATLGTVPQATADALPIPAGEATALLDSIAADPVALAALSPADRQLVERYRSREPASAFGWTPPYGFYGDGVSPVHVEGDGYALELAPIIGASIGPTQRTDRGERDPTAPVYQNTRGFRTAGRLGRLYFEARATENQRRPAVYAYYEAGDTAPRYGFVKDIGDDAYDYFTAEGGVGYRDRFVDVRFARDRNQWGPGAGTLFLSNYAAPYDHLHLGATAGPLRYTMAVARFTTPERDGRGADTVLPSKFAAFHRVSVEFGRFEAEAFEAVVFHDDTLRGNRRGPEIGYLNPVIFYRAVESELGSGDNALIGLGGAVRPVDGVRLYGQVLIDEFVADRFFEDSWVNKWGILAGAHVVDLGLPGLEVRAEYARLRPYLYGHRSTFSAYVHYDDVLGHPVGPNADDLSLFLRYRPTVRATAQVLAARSRRGRDSDSLFVGADPRVSYFERASNASPTFDGVRQTEWLVEGSLAYEVLPRLVVEAAGLYQAVDDAERGLDRAAAVTFGLRWELPFQSVRY</sequence>
<feature type="chain" id="PRO_5012695929" description="Capsule assembly Wzi family protein" evidence="1">
    <location>
        <begin position="20"/>
        <end position="552"/>
    </location>
</feature>
<dbReference type="Gene3D" id="2.40.160.130">
    <property type="entry name" value="Capsule assembly protein Wzi"/>
    <property type="match status" value="1"/>
</dbReference>
<gene>
    <name evidence="2" type="ORF">BSZ37_17835</name>
</gene>
<dbReference type="InterPro" id="IPR038636">
    <property type="entry name" value="Wzi_sf"/>
</dbReference>
<keyword evidence="3" id="KW-1185">Reference proteome</keyword>